<sequence>MTQIPAAKRNPGSTYTCRIHNVPKLNTLKYTINWGFIKGFRLKIKLA</sequence>
<dbReference type="AlphaFoldDB" id="A0A4R5NQA0"/>
<evidence type="ECO:0000313" key="2">
    <source>
        <dbReference type="Proteomes" id="UP000294854"/>
    </source>
</evidence>
<accession>A0A4R5NQA0</accession>
<dbReference type="EMBL" id="PUFO01000030">
    <property type="protein sequence ID" value="TDG78857.1"/>
    <property type="molecule type" value="Genomic_DNA"/>
</dbReference>
<evidence type="ECO:0000313" key="1">
    <source>
        <dbReference type="EMBL" id="TDG78857.1"/>
    </source>
</evidence>
<reference evidence="1 2" key="1">
    <citation type="journal article" date="2019" name="Appl. Microbiol. Biotechnol.">
        <title>Uncovering carbohydrate metabolism through a genotype-phenotype association study of 56 lactic acid bacteria genomes.</title>
        <authorList>
            <person name="Buron-Moles G."/>
            <person name="Chailyan A."/>
            <person name="Dolejs I."/>
            <person name="Forster J."/>
            <person name="Miks M.H."/>
        </authorList>
    </citation>
    <scope>NUCLEOTIDE SEQUENCE [LARGE SCALE GENOMIC DNA]</scope>
    <source>
        <strain evidence="1 2">ATCC 49373</strain>
    </source>
</reference>
<proteinExistence type="predicted"/>
<protein>
    <submittedName>
        <fullName evidence="1">Uncharacterized protein</fullName>
    </submittedName>
</protein>
<keyword evidence="2" id="KW-1185">Reference proteome</keyword>
<name>A0A4R5NQA0_9LACO</name>
<comment type="caution">
    <text evidence="1">The sequence shown here is derived from an EMBL/GenBank/DDBJ whole genome shotgun (WGS) entry which is preliminary data.</text>
</comment>
<organism evidence="1 2">
    <name type="scientific">Secundilactobacillus malefermentans</name>
    <dbReference type="NCBI Taxonomy" id="176292"/>
    <lineage>
        <taxon>Bacteria</taxon>
        <taxon>Bacillati</taxon>
        <taxon>Bacillota</taxon>
        <taxon>Bacilli</taxon>
        <taxon>Lactobacillales</taxon>
        <taxon>Lactobacillaceae</taxon>
        <taxon>Secundilactobacillus</taxon>
    </lineage>
</organism>
<dbReference type="Proteomes" id="UP000294854">
    <property type="component" value="Unassembled WGS sequence"/>
</dbReference>
<gene>
    <name evidence="1" type="ORF">C5L31_000517</name>
</gene>